<dbReference type="PROSITE" id="PS50297">
    <property type="entry name" value="ANK_REP_REGION"/>
    <property type="match status" value="1"/>
</dbReference>
<dbReference type="OrthoDB" id="1722345at2759"/>
<dbReference type="SMART" id="SM00248">
    <property type="entry name" value="ANK"/>
    <property type="match status" value="5"/>
</dbReference>
<dbReference type="PROSITE" id="PS50088">
    <property type="entry name" value="ANK_REPEAT"/>
    <property type="match status" value="1"/>
</dbReference>
<keyword evidence="5" id="KW-1185">Reference proteome</keyword>
<dbReference type="EMBL" id="MU001510">
    <property type="protein sequence ID" value="KAF2439154.1"/>
    <property type="molecule type" value="Genomic_DNA"/>
</dbReference>
<feature type="repeat" description="ANK" evidence="3">
    <location>
        <begin position="307"/>
        <end position="339"/>
    </location>
</feature>
<dbReference type="Proteomes" id="UP000799764">
    <property type="component" value="Unassembled WGS sequence"/>
</dbReference>
<dbReference type="InterPro" id="IPR036770">
    <property type="entry name" value="Ankyrin_rpt-contain_sf"/>
</dbReference>
<name>A0A9P4P9S3_9PLEO</name>
<evidence type="ECO:0000313" key="5">
    <source>
        <dbReference type="Proteomes" id="UP000799764"/>
    </source>
</evidence>
<organism evidence="4 5">
    <name type="scientific">Karstenula rhodostoma CBS 690.94</name>
    <dbReference type="NCBI Taxonomy" id="1392251"/>
    <lineage>
        <taxon>Eukaryota</taxon>
        <taxon>Fungi</taxon>
        <taxon>Dikarya</taxon>
        <taxon>Ascomycota</taxon>
        <taxon>Pezizomycotina</taxon>
        <taxon>Dothideomycetes</taxon>
        <taxon>Pleosporomycetidae</taxon>
        <taxon>Pleosporales</taxon>
        <taxon>Massarineae</taxon>
        <taxon>Didymosphaeriaceae</taxon>
        <taxon>Karstenula</taxon>
    </lineage>
</organism>
<dbReference type="Gene3D" id="1.25.40.20">
    <property type="entry name" value="Ankyrin repeat-containing domain"/>
    <property type="match status" value="2"/>
</dbReference>
<keyword evidence="2 3" id="KW-0040">ANK repeat</keyword>
<dbReference type="Pfam" id="PF00023">
    <property type="entry name" value="Ank"/>
    <property type="match status" value="1"/>
</dbReference>
<dbReference type="InterPro" id="IPR050745">
    <property type="entry name" value="Multifunctional_regulatory"/>
</dbReference>
<gene>
    <name evidence="4" type="ORF">P171DRAFT_476944</name>
</gene>
<evidence type="ECO:0000256" key="1">
    <source>
        <dbReference type="ARBA" id="ARBA00022737"/>
    </source>
</evidence>
<accession>A0A9P4P9S3</accession>
<dbReference type="PANTHER" id="PTHR24189:SF50">
    <property type="entry name" value="ANKYRIN REPEAT AND SOCS BOX PROTEIN 2"/>
    <property type="match status" value="1"/>
</dbReference>
<dbReference type="AlphaFoldDB" id="A0A9P4P9S3"/>
<dbReference type="SUPFAM" id="SSF48403">
    <property type="entry name" value="Ankyrin repeat"/>
    <property type="match status" value="1"/>
</dbReference>
<keyword evidence="1" id="KW-0677">Repeat</keyword>
<evidence type="ECO:0000256" key="3">
    <source>
        <dbReference type="PROSITE-ProRule" id="PRU00023"/>
    </source>
</evidence>
<dbReference type="PANTHER" id="PTHR24189">
    <property type="entry name" value="MYOTROPHIN"/>
    <property type="match status" value="1"/>
</dbReference>
<protein>
    <submittedName>
        <fullName evidence="4">Ankyrin</fullName>
    </submittedName>
</protein>
<dbReference type="InterPro" id="IPR002110">
    <property type="entry name" value="Ankyrin_rpt"/>
</dbReference>
<evidence type="ECO:0000313" key="4">
    <source>
        <dbReference type="EMBL" id="KAF2439154.1"/>
    </source>
</evidence>
<evidence type="ECO:0000256" key="2">
    <source>
        <dbReference type="ARBA" id="ARBA00023043"/>
    </source>
</evidence>
<proteinExistence type="predicted"/>
<sequence>MCLDTVHRSCRPRATADSTHRFREQTLFFFLFSIHWRQLDRILAASPITVVSASMESIEEAATRLARLGYENKPISEFEVFFAHWKDPQVPSRLRPDASKAFNEGPALRDVVENNRNDLVQMMLPLGFEISDSVMSACLRQTRKTRRTEILDMLFDSGWDINRPVNEYCPPAIRYNLFFWCELNLSVDSCSLLLEHVDLVEHCLARGASPNASSPSGHTVMQRAVAYAPLEITKLLVAHGGTIKGTNVLAHAACAHAQAKATSGSQTPHFEDRRETIHYLLDQGALIDAHYSATMNDKQTGDGVLFGTMTALHFAIAGNQADLVQLLLERGARIDLRGWSAWRTEGQQVNSVELARICGFEDIAVMLED</sequence>
<reference evidence="4" key="1">
    <citation type="journal article" date="2020" name="Stud. Mycol.">
        <title>101 Dothideomycetes genomes: a test case for predicting lifestyles and emergence of pathogens.</title>
        <authorList>
            <person name="Haridas S."/>
            <person name="Albert R."/>
            <person name="Binder M."/>
            <person name="Bloem J."/>
            <person name="Labutti K."/>
            <person name="Salamov A."/>
            <person name="Andreopoulos B."/>
            <person name="Baker S."/>
            <person name="Barry K."/>
            <person name="Bills G."/>
            <person name="Bluhm B."/>
            <person name="Cannon C."/>
            <person name="Castanera R."/>
            <person name="Culley D."/>
            <person name="Daum C."/>
            <person name="Ezra D."/>
            <person name="Gonzalez J."/>
            <person name="Henrissat B."/>
            <person name="Kuo A."/>
            <person name="Liang C."/>
            <person name="Lipzen A."/>
            <person name="Lutzoni F."/>
            <person name="Magnuson J."/>
            <person name="Mondo S."/>
            <person name="Nolan M."/>
            <person name="Ohm R."/>
            <person name="Pangilinan J."/>
            <person name="Park H.-J."/>
            <person name="Ramirez L."/>
            <person name="Alfaro M."/>
            <person name="Sun H."/>
            <person name="Tritt A."/>
            <person name="Yoshinaga Y."/>
            <person name="Zwiers L.-H."/>
            <person name="Turgeon B."/>
            <person name="Goodwin S."/>
            <person name="Spatafora J."/>
            <person name="Crous P."/>
            <person name="Grigoriev I."/>
        </authorList>
    </citation>
    <scope>NUCLEOTIDE SEQUENCE</scope>
    <source>
        <strain evidence="4">CBS 690.94</strain>
    </source>
</reference>
<comment type="caution">
    <text evidence="4">The sequence shown here is derived from an EMBL/GenBank/DDBJ whole genome shotgun (WGS) entry which is preliminary data.</text>
</comment>